<evidence type="ECO:0000313" key="4">
    <source>
        <dbReference type="Proteomes" id="UP000019141"/>
    </source>
</evidence>
<proteinExistence type="predicted"/>
<dbReference type="PATRIC" id="fig|1429438.4.peg.2624"/>
<sequence>MMLRVLLIAWLVMSPFAWAEAMSIHQRFDQILQSSVVDGAVDYSNIAKNPNFAEYLKELESKPTFHNQPEALVYWINAYNALAIKGILDGRSPRTLLGRYGYFKKAKYRVGGRKISLYDLEHKVIIPMGEPRIHFAINCASQSCPKLLSKAYTTDMLEQQLDTNTRAFINDPSRNRFDRNKKIAYVSKIFDWFQEDFNQHAGSVQKYLSRYVTDPSLAKDLANEQYKIKYLKYDWRLNGTPPRAAQS</sequence>
<feature type="signal peptide" evidence="1">
    <location>
        <begin position="1"/>
        <end position="19"/>
    </location>
</feature>
<dbReference type="AlphaFoldDB" id="W4LPR3"/>
<comment type="caution">
    <text evidence="3">The sequence shown here is derived from an EMBL/GenBank/DDBJ whole genome shotgun (WGS) entry which is preliminary data.</text>
</comment>
<dbReference type="EMBL" id="AZHW01000391">
    <property type="protein sequence ID" value="ETW99947.1"/>
    <property type="molecule type" value="Genomic_DNA"/>
</dbReference>
<gene>
    <name evidence="3" type="ORF">ETSY1_13115</name>
</gene>
<dbReference type="HOGENOM" id="CLU_054137_1_2_7"/>
<evidence type="ECO:0000256" key="1">
    <source>
        <dbReference type="SAM" id="SignalP"/>
    </source>
</evidence>
<name>W4LPR3_ENTF1</name>
<feature type="domain" description="DUF547" evidence="2">
    <location>
        <begin position="67"/>
        <end position="169"/>
    </location>
</feature>
<keyword evidence="1" id="KW-0732">Signal</keyword>
<reference evidence="3 4" key="1">
    <citation type="journal article" date="2014" name="Nature">
        <title>An environmental bacterial taxon with a large and distinct metabolic repertoire.</title>
        <authorList>
            <person name="Wilson M.C."/>
            <person name="Mori T."/>
            <person name="Ruckert C."/>
            <person name="Uria A.R."/>
            <person name="Helf M.J."/>
            <person name="Takada K."/>
            <person name="Gernert C."/>
            <person name="Steffens U.A."/>
            <person name="Heycke N."/>
            <person name="Schmitt S."/>
            <person name="Rinke C."/>
            <person name="Helfrich E.J."/>
            <person name="Brachmann A.O."/>
            <person name="Gurgui C."/>
            <person name="Wakimoto T."/>
            <person name="Kracht M."/>
            <person name="Crusemann M."/>
            <person name="Hentschel U."/>
            <person name="Abe I."/>
            <person name="Matsunaga S."/>
            <person name="Kalinowski J."/>
            <person name="Takeyama H."/>
            <person name="Piel J."/>
        </authorList>
    </citation>
    <scope>NUCLEOTIDE SEQUENCE [LARGE SCALE GENOMIC DNA]</scope>
    <source>
        <strain evidence="4">TSY1</strain>
    </source>
</reference>
<dbReference type="Pfam" id="PF04784">
    <property type="entry name" value="DUF547"/>
    <property type="match status" value="1"/>
</dbReference>
<evidence type="ECO:0000313" key="3">
    <source>
        <dbReference type="EMBL" id="ETW99947.1"/>
    </source>
</evidence>
<feature type="chain" id="PRO_5004844623" description="DUF547 domain-containing protein" evidence="1">
    <location>
        <begin position="20"/>
        <end position="247"/>
    </location>
</feature>
<dbReference type="PANTHER" id="PTHR46361">
    <property type="entry name" value="ELECTRON CARRIER/ PROTEIN DISULFIDE OXIDOREDUCTASE"/>
    <property type="match status" value="1"/>
</dbReference>
<dbReference type="InterPro" id="IPR006869">
    <property type="entry name" value="DUF547"/>
</dbReference>
<protein>
    <recommendedName>
        <fullName evidence="2">DUF547 domain-containing protein</fullName>
    </recommendedName>
</protein>
<dbReference type="PANTHER" id="PTHR46361:SF3">
    <property type="entry name" value="ELECTRON CARRIER_ PROTEIN DISULFIDE OXIDOREDUCTASE"/>
    <property type="match status" value="1"/>
</dbReference>
<accession>W4LPR3</accession>
<organism evidence="3 4">
    <name type="scientific">Entotheonella factor</name>
    <dbReference type="NCBI Taxonomy" id="1429438"/>
    <lineage>
        <taxon>Bacteria</taxon>
        <taxon>Pseudomonadati</taxon>
        <taxon>Nitrospinota/Tectimicrobiota group</taxon>
        <taxon>Candidatus Tectimicrobiota</taxon>
        <taxon>Candidatus Entotheonellia</taxon>
        <taxon>Candidatus Entotheonellales</taxon>
        <taxon>Candidatus Entotheonellaceae</taxon>
        <taxon>Candidatus Entotheonella</taxon>
    </lineage>
</organism>
<evidence type="ECO:0000259" key="2">
    <source>
        <dbReference type="Pfam" id="PF04784"/>
    </source>
</evidence>
<keyword evidence="4" id="KW-1185">Reference proteome</keyword>
<dbReference type="Proteomes" id="UP000019141">
    <property type="component" value="Unassembled WGS sequence"/>
</dbReference>